<evidence type="ECO:0000256" key="1">
    <source>
        <dbReference type="SAM" id="MobiDB-lite"/>
    </source>
</evidence>
<feature type="signal peptide" evidence="2">
    <location>
        <begin position="1"/>
        <end position="27"/>
    </location>
</feature>
<protein>
    <submittedName>
        <fullName evidence="3">Uncharacterized protein</fullName>
    </submittedName>
</protein>
<evidence type="ECO:0000313" key="4">
    <source>
        <dbReference type="Proteomes" id="UP000190037"/>
    </source>
</evidence>
<keyword evidence="2" id="KW-0732">Signal</keyword>
<organism evidence="3 4">
    <name type="scientific">Embleya scabrispora</name>
    <dbReference type="NCBI Taxonomy" id="159449"/>
    <lineage>
        <taxon>Bacteria</taxon>
        <taxon>Bacillati</taxon>
        <taxon>Actinomycetota</taxon>
        <taxon>Actinomycetes</taxon>
        <taxon>Kitasatosporales</taxon>
        <taxon>Streptomycetaceae</taxon>
        <taxon>Embleya</taxon>
    </lineage>
</organism>
<comment type="caution">
    <text evidence="3">The sequence shown here is derived from an EMBL/GenBank/DDBJ whole genome shotgun (WGS) entry which is preliminary data.</text>
</comment>
<dbReference type="Proteomes" id="UP000190037">
    <property type="component" value="Unassembled WGS sequence"/>
</dbReference>
<gene>
    <name evidence="3" type="ORF">B4N89_26540</name>
</gene>
<name>A0A1T3P4Z3_9ACTN</name>
<reference evidence="3 4" key="1">
    <citation type="submission" date="2017-03" db="EMBL/GenBank/DDBJ databases">
        <title>Draft genome sequence of Streptomyces scabrisporus NF3, endophyte isolated from Amphipterygium adstringens.</title>
        <authorList>
            <person name="Vazquez M."/>
            <person name="Ceapa C.D."/>
            <person name="Rodriguez Luna D."/>
            <person name="Sanchez Esquivel S."/>
        </authorList>
    </citation>
    <scope>NUCLEOTIDE SEQUENCE [LARGE SCALE GENOMIC DNA]</scope>
    <source>
        <strain evidence="3 4">NF3</strain>
    </source>
</reference>
<sequence length="349" mass="36171">MSGLTRGLLSTALVATMVGATAPTVAAAETRACAWTPAVLAMPAGALAGDVSATDGSGGYAGTISYGADSVQGARATLWKDGKLTDYGYLNVPGYQKWVEVLGVNKAGTVAGNAFRDTGPSSAVRSRNGGLERLPELPGASGSQATGINDRGDIVGAVDTGTDGTSYWNPVIWPADKPGTVVKLTGLPNSEGAATGIDQDGTVLVEVDKNFTTLPYLWKAGRARAVRVPAGATDVVTRGISNGRFIGQVTYRSGNGAPSVLWDRDGVPRAVSRAADVTGINRDGRIVGRTDDPDWREFGVWRSSALESTLSYAPDRGLEIAVASDDGTIAGRSWKIPGGRDEPTVWTCR</sequence>
<accession>A0A1T3P4Z3</accession>
<proteinExistence type="predicted"/>
<keyword evidence="4" id="KW-1185">Reference proteome</keyword>
<dbReference type="AlphaFoldDB" id="A0A1T3P4Z3"/>
<evidence type="ECO:0000256" key="2">
    <source>
        <dbReference type="SAM" id="SignalP"/>
    </source>
</evidence>
<evidence type="ECO:0000313" key="3">
    <source>
        <dbReference type="EMBL" id="OPC84015.1"/>
    </source>
</evidence>
<feature type="chain" id="PRO_5038380602" evidence="2">
    <location>
        <begin position="28"/>
        <end position="349"/>
    </location>
</feature>
<dbReference type="EMBL" id="MWQN01000001">
    <property type="protein sequence ID" value="OPC84015.1"/>
    <property type="molecule type" value="Genomic_DNA"/>
</dbReference>
<feature type="region of interest" description="Disordered" evidence="1">
    <location>
        <begin position="118"/>
        <end position="151"/>
    </location>
</feature>